<keyword evidence="3" id="KW-1185">Reference proteome</keyword>
<reference evidence="2 3" key="1">
    <citation type="submission" date="2015-01" db="EMBL/GenBank/DDBJ databases">
        <title>The Genome Sequence of Capronia semiimmersa CBS27337.</title>
        <authorList>
            <consortium name="The Broad Institute Genomics Platform"/>
            <person name="Cuomo C."/>
            <person name="de Hoog S."/>
            <person name="Gorbushina A."/>
            <person name="Stielow B."/>
            <person name="Teixiera M."/>
            <person name="Abouelleil A."/>
            <person name="Chapman S.B."/>
            <person name="Priest M."/>
            <person name="Young S.K."/>
            <person name="Wortman J."/>
            <person name="Nusbaum C."/>
            <person name="Birren B."/>
        </authorList>
    </citation>
    <scope>NUCLEOTIDE SEQUENCE [LARGE SCALE GENOMIC DNA]</scope>
    <source>
        <strain evidence="2 3">CBS 27337</strain>
    </source>
</reference>
<dbReference type="Proteomes" id="UP000054266">
    <property type="component" value="Unassembled WGS sequence"/>
</dbReference>
<gene>
    <name evidence="2" type="ORF">PV04_03419</name>
</gene>
<sequence length="629" mass="70044">MVKNKPGRWYPFIRQDPNVQRYSPRLSTERWEELRPQLTMSHLLGGRCVDMLKELQAMGITVTRCQLDARLKKWGLVKERKGYDPLSLLGLEIEGRTPRNLSQIQLAEQSLGTATADVVQLRRGTVSLATTPDINLRSPHSQHEANGAPEPAPTALMPMSRGDMRTELDALECVGTHTSDMTTDQQIQDPQDVSDLQIFRDLSVSSQVVEAHIATDSYDRGMTGPSLTAVPNDAREPGTPTTRMLPGLSTDTILSALSPGLDTKDASRLHHMAKLLYLMRCHDEAFEIFRHIVCQPIIDVSSTGDVGHWLLSSAIGCVRSARSSQNVQISQELILGLFGDSENGNAGHTACHVQDNSYKKTLLAWSQGSAVEMLKDTAYWTVATNLPRPAQPSSQSPNTALSQFKECSYLRRSIIESLEKMIVYLEENEEDLDREWEGGSIRDREHTIAQLLSCRLLESSFRDKCTEPSPADTDLCCRLNSPRCATIVKGQTLATLPFIVAYWHPWYELPGLPITFGPARHFWMAAKSALELISPHSHADNSGYEIFMEMYLGMLDQRDEEVQMSGNISHHRFLAVTAATAGVVTIPELHRLGVPCQRACQGQNERNTIIVLFPDPGQISNIPRVVDEL</sequence>
<evidence type="ECO:0000256" key="1">
    <source>
        <dbReference type="SAM" id="MobiDB-lite"/>
    </source>
</evidence>
<evidence type="ECO:0000313" key="2">
    <source>
        <dbReference type="EMBL" id="KIW71231.1"/>
    </source>
</evidence>
<accession>A0A0D2D160</accession>
<evidence type="ECO:0008006" key="4">
    <source>
        <dbReference type="Google" id="ProtNLM"/>
    </source>
</evidence>
<dbReference type="AlphaFoldDB" id="A0A0D2D160"/>
<name>A0A0D2D160_9EURO</name>
<feature type="region of interest" description="Disordered" evidence="1">
    <location>
        <begin position="132"/>
        <end position="155"/>
    </location>
</feature>
<protein>
    <recommendedName>
        <fullName evidence="4">Clr5 domain-containing protein</fullName>
    </recommendedName>
</protein>
<proteinExistence type="predicted"/>
<dbReference type="HOGENOM" id="CLU_434737_0_0_1"/>
<dbReference type="EMBL" id="KN846957">
    <property type="protein sequence ID" value="KIW71231.1"/>
    <property type="molecule type" value="Genomic_DNA"/>
</dbReference>
<feature type="region of interest" description="Disordered" evidence="1">
    <location>
        <begin position="220"/>
        <end position="243"/>
    </location>
</feature>
<organism evidence="2 3">
    <name type="scientific">Phialophora macrospora</name>
    <dbReference type="NCBI Taxonomy" id="1851006"/>
    <lineage>
        <taxon>Eukaryota</taxon>
        <taxon>Fungi</taxon>
        <taxon>Dikarya</taxon>
        <taxon>Ascomycota</taxon>
        <taxon>Pezizomycotina</taxon>
        <taxon>Eurotiomycetes</taxon>
        <taxon>Chaetothyriomycetidae</taxon>
        <taxon>Chaetothyriales</taxon>
        <taxon>Herpotrichiellaceae</taxon>
        <taxon>Phialophora</taxon>
    </lineage>
</organism>
<evidence type="ECO:0000313" key="3">
    <source>
        <dbReference type="Proteomes" id="UP000054266"/>
    </source>
</evidence>